<sequence>MKSTSSALLGLVAAAALGLCAPARAADTITFDGLTMSDYTSFSSYLEDGYVFTLVAPNASVPHIGDGTNVPGTLNWHDGYDNGHSAYIQMTRQDGAAFDVSSFDWQTTSVLKVSSGSLSQNFTHGSGTAQLSWTGLSYLNFTTPGYAGIDNVSVAPVTPPVPEPETFALMIAGLGALAFMSRRSKMD</sequence>
<dbReference type="InterPro" id="IPR013424">
    <property type="entry name" value="Ice-binding_C"/>
</dbReference>
<reference evidence="3 4" key="1">
    <citation type="submission" date="2020-05" db="EMBL/GenBank/DDBJ databases">
        <title>Genomic Encyclopedia of Type Strains, Phase IV (KMG-V): Genome sequencing to study the core and pangenomes of soil and plant-associated prokaryotes.</title>
        <authorList>
            <person name="Whitman W."/>
        </authorList>
    </citation>
    <scope>NUCLEOTIDE SEQUENCE [LARGE SCALE GENOMIC DNA]</scope>
    <source>
        <strain evidence="3 4">C29</strain>
    </source>
</reference>
<dbReference type="Pfam" id="PF07589">
    <property type="entry name" value="PEP-CTERM"/>
    <property type="match status" value="1"/>
</dbReference>
<comment type="caution">
    <text evidence="3">The sequence shown here is derived from an EMBL/GenBank/DDBJ whole genome shotgun (WGS) entry which is preliminary data.</text>
</comment>
<gene>
    <name evidence="3" type="ORF">HNQ01_002047</name>
</gene>
<name>A0ABX2G4F3_9BURK</name>
<evidence type="ECO:0000256" key="1">
    <source>
        <dbReference type="SAM" id="SignalP"/>
    </source>
</evidence>
<dbReference type="EMBL" id="JABSNM010000008">
    <property type="protein sequence ID" value="NRT56304.1"/>
    <property type="molecule type" value="Genomic_DNA"/>
</dbReference>
<evidence type="ECO:0000313" key="4">
    <source>
        <dbReference type="Proteomes" id="UP001516061"/>
    </source>
</evidence>
<keyword evidence="1" id="KW-0732">Signal</keyword>
<feature type="chain" id="PRO_5046954711" description="Ice-binding protein C-terminal domain-containing protein" evidence="1">
    <location>
        <begin position="26"/>
        <end position="187"/>
    </location>
</feature>
<keyword evidence="4" id="KW-1185">Reference proteome</keyword>
<feature type="domain" description="Ice-binding protein C-terminal" evidence="2">
    <location>
        <begin position="160"/>
        <end position="183"/>
    </location>
</feature>
<accession>A0ABX2G4F3</accession>
<organism evidence="3 4">
    <name type="scientific">Sphaerotilus uruguayifluvii</name>
    <dbReference type="NCBI Taxonomy" id="2735897"/>
    <lineage>
        <taxon>Bacteria</taxon>
        <taxon>Pseudomonadati</taxon>
        <taxon>Pseudomonadota</taxon>
        <taxon>Betaproteobacteria</taxon>
        <taxon>Burkholderiales</taxon>
        <taxon>Sphaerotilaceae</taxon>
        <taxon>Sphaerotilus</taxon>
    </lineage>
</organism>
<protein>
    <recommendedName>
        <fullName evidence="2">Ice-binding protein C-terminal domain-containing protein</fullName>
    </recommendedName>
</protein>
<proteinExistence type="predicted"/>
<dbReference type="Proteomes" id="UP001516061">
    <property type="component" value="Unassembled WGS sequence"/>
</dbReference>
<evidence type="ECO:0000313" key="3">
    <source>
        <dbReference type="EMBL" id="NRT56304.1"/>
    </source>
</evidence>
<dbReference type="RefSeq" id="WP_173805291.1">
    <property type="nucleotide sequence ID" value="NZ_JABSNM010000008.1"/>
</dbReference>
<evidence type="ECO:0000259" key="2">
    <source>
        <dbReference type="Pfam" id="PF07589"/>
    </source>
</evidence>
<dbReference type="NCBIfam" id="TIGR02595">
    <property type="entry name" value="PEP_CTERM"/>
    <property type="match status" value="1"/>
</dbReference>
<feature type="signal peptide" evidence="1">
    <location>
        <begin position="1"/>
        <end position="25"/>
    </location>
</feature>